<dbReference type="OrthoDB" id="4327389at2"/>
<comment type="caution">
    <text evidence="1">The sequence shown here is derived from an EMBL/GenBank/DDBJ whole genome shotgun (WGS) entry which is preliminary data.</text>
</comment>
<dbReference type="AlphaFoldDB" id="A0A8I0PES3"/>
<dbReference type="InterPro" id="IPR046224">
    <property type="entry name" value="DUF6257"/>
</dbReference>
<dbReference type="EMBL" id="JADBGF010000001">
    <property type="protein sequence ID" value="MBE1601276.1"/>
    <property type="molecule type" value="Genomic_DNA"/>
</dbReference>
<protein>
    <submittedName>
        <fullName evidence="1">Uncharacterized protein</fullName>
    </submittedName>
</protein>
<gene>
    <name evidence="1" type="ORF">H4687_007405</name>
</gene>
<organism evidence="1 2">
    <name type="scientific">Streptomyces stelliscabiei</name>
    <dbReference type="NCBI Taxonomy" id="146820"/>
    <lineage>
        <taxon>Bacteria</taxon>
        <taxon>Bacillati</taxon>
        <taxon>Actinomycetota</taxon>
        <taxon>Actinomycetes</taxon>
        <taxon>Kitasatosporales</taxon>
        <taxon>Streptomycetaceae</taxon>
        <taxon>Streptomyces</taxon>
    </lineage>
</organism>
<sequence>MADNPDIRFGDFTTGEKLRVIGLTARMAKRGAGGDGVDISDLKARVERIERQALKRKKK</sequence>
<proteinExistence type="predicted"/>
<keyword evidence="2" id="KW-1185">Reference proteome</keyword>
<dbReference type="RefSeq" id="WP_046913346.1">
    <property type="nucleotide sequence ID" value="NZ_JADBGF010000001.1"/>
</dbReference>
<reference evidence="1 2" key="1">
    <citation type="submission" date="2020-10" db="EMBL/GenBank/DDBJ databases">
        <title>Sequencing the genomes of 1000 actinobacteria strains.</title>
        <authorList>
            <person name="Klenk H.-P."/>
        </authorList>
    </citation>
    <scope>NUCLEOTIDE SEQUENCE [LARGE SCALE GENOMIC DNA]</scope>
    <source>
        <strain evidence="1 2">DSM 41803</strain>
    </source>
</reference>
<name>A0A8I0PES3_9ACTN</name>
<dbReference type="GeneID" id="86831902"/>
<dbReference type="Proteomes" id="UP000629287">
    <property type="component" value="Unassembled WGS sequence"/>
</dbReference>
<dbReference type="Pfam" id="PF19771">
    <property type="entry name" value="DUF6257"/>
    <property type="match status" value="1"/>
</dbReference>
<evidence type="ECO:0000313" key="1">
    <source>
        <dbReference type="EMBL" id="MBE1601276.1"/>
    </source>
</evidence>
<accession>A0A8I0PES3</accession>
<evidence type="ECO:0000313" key="2">
    <source>
        <dbReference type="Proteomes" id="UP000629287"/>
    </source>
</evidence>